<reference evidence="3 4" key="1">
    <citation type="journal article" date="2014" name="Nature">
        <title>The genome of the recently domesticated crop plant sugar beet (Beta vulgaris).</title>
        <authorList>
            <person name="Dohm J.C."/>
            <person name="Minoche A.E."/>
            <person name="Holtgrawe D."/>
            <person name="Capella-Gutierrez S."/>
            <person name="Zakrzewski F."/>
            <person name="Tafer H."/>
            <person name="Rupp O."/>
            <person name="Sorensen T.R."/>
            <person name="Stracke R."/>
            <person name="Reinhardt R."/>
            <person name="Goesmann A."/>
            <person name="Kraft T."/>
            <person name="Schulz B."/>
            <person name="Stadler P.F."/>
            <person name="Schmidt T."/>
            <person name="Gabaldon T."/>
            <person name="Lehrach H."/>
            <person name="Weisshaar B."/>
            <person name="Himmelbauer H."/>
        </authorList>
    </citation>
    <scope>NUCLEOTIDE SEQUENCE [LARGE SCALE GENOMIC DNA]</scope>
    <source>
        <tissue evidence="3">Taproot</tissue>
    </source>
</reference>
<feature type="region of interest" description="Disordered" evidence="2">
    <location>
        <begin position="116"/>
        <end position="144"/>
    </location>
</feature>
<dbReference type="GO" id="GO:0008878">
    <property type="term" value="F:glucose-1-phosphate adenylyltransferase activity"/>
    <property type="evidence" value="ECO:0007669"/>
    <property type="project" value="InterPro"/>
</dbReference>
<dbReference type="Gramene" id="KMS94779">
    <property type="protein sequence ID" value="KMS94779"/>
    <property type="gene ID" value="BVRB_015360"/>
</dbReference>
<evidence type="ECO:0000256" key="2">
    <source>
        <dbReference type="SAM" id="MobiDB-lite"/>
    </source>
</evidence>
<comment type="similarity">
    <text evidence="1">Belongs to the bacterial/plant glucose-1-phosphate adenylyltransferase family.</text>
</comment>
<dbReference type="AlphaFoldDB" id="A0A0J8B195"/>
<dbReference type="Proteomes" id="UP000035740">
    <property type="component" value="Unassembled WGS sequence"/>
</dbReference>
<dbReference type="Pfam" id="PF25247">
    <property type="entry name" value="LbH_GLGC"/>
    <property type="match status" value="1"/>
</dbReference>
<dbReference type="PANTHER" id="PTHR43523">
    <property type="entry name" value="GLUCOSE-1-PHOSPHATE ADENYLYLTRANSFERASE-RELATED"/>
    <property type="match status" value="1"/>
</dbReference>
<dbReference type="OrthoDB" id="1733332at2759"/>
<name>A0A0J8B195_BETVV</name>
<keyword evidence="4" id="KW-1185">Reference proteome</keyword>
<proteinExistence type="inferred from homology"/>
<evidence type="ECO:0000313" key="4">
    <source>
        <dbReference type="Proteomes" id="UP000035740"/>
    </source>
</evidence>
<dbReference type="GO" id="GO:0005978">
    <property type="term" value="P:glycogen biosynthetic process"/>
    <property type="evidence" value="ECO:0007669"/>
    <property type="project" value="InterPro"/>
</dbReference>
<dbReference type="SUPFAM" id="SSF51161">
    <property type="entry name" value="Trimeric LpxA-like enzymes"/>
    <property type="match status" value="1"/>
</dbReference>
<organism evidence="3 4">
    <name type="scientific">Beta vulgaris subsp. vulgaris</name>
    <name type="common">Beet</name>
    <dbReference type="NCBI Taxonomy" id="3555"/>
    <lineage>
        <taxon>Eukaryota</taxon>
        <taxon>Viridiplantae</taxon>
        <taxon>Streptophyta</taxon>
        <taxon>Embryophyta</taxon>
        <taxon>Tracheophyta</taxon>
        <taxon>Spermatophyta</taxon>
        <taxon>Magnoliopsida</taxon>
        <taxon>eudicotyledons</taxon>
        <taxon>Gunneridae</taxon>
        <taxon>Pentapetalae</taxon>
        <taxon>Caryophyllales</taxon>
        <taxon>Chenopodiaceae</taxon>
        <taxon>Betoideae</taxon>
        <taxon>Beta</taxon>
    </lineage>
</organism>
<dbReference type="PANTHER" id="PTHR43523:SF4">
    <property type="entry name" value="GLUCOSE-1-PHOSPHATE ADENYLYLTRANSFERASE LARGE SUBUNIT 3, CHLOROPLASTIC"/>
    <property type="match status" value="1"/>
</dbReference>
<accession>A0A0J8B195</accession>
<dbReference type="InterPro" id="IPR011831">
    <property type="entry name" value="ADP-Glc_PPase"/>
</dbReference>
<gene>
    <name evidence="3" type="ORF">BVRB_015360</name>
</gene>
<dbReference type="Gene3D" id="2.160.10.10">
    <property type="entry name" value="Hexapeptide repeat proteins"/>
    <property type="match status" value="1"/>
</dbReference>
<dbReference type="EMBL" id="KQ090892">
    <property type="protein sequence ID" value="KMS94779.1"/>
    <property type="molecule type" value="Genomic_DNA"/>
</dbReference>
<evidence type="ECO:0000256" key="1">
    <source>
        <dbReference type="ARBA" id="ARBA00010443"/>
    </source>
</evidence>
<dbReference type="eggNOG" id="KOG1322">
    <property type="taxonomic scope" value="Eukaryota"/>
</dbReference>
<evidence type="ECO:0000313" key="3">
    <source>
        <dbReference type="EMBL" id="KMS94779.1"/>
    </source>
</evidence>
<protein>
    <submittedName>
        <fullName evidence="3">Uncharacterized protein</fullName>
    </submittedName>
</protein>
<dbReference type="InterPro" id="IPR011004">
    <property type="entry name" value="Trimer_LpxA-like_sf"/>
</dbReference>
<sequence length="144" mass="15751">MMQIKDTIISDGCFLRECKVEHSIVGERSPLDSGVELKDTLMMVEFQISGDNAIHLNPPVTSLSPANVDTSTLPEFLEDDDDELDDDFIKALATIHQSPSVGFDVDMTEILSSCCSPTADDSPGSFKDSLKRRRKQDSDAPSSP</sequence>